<evidence type="ECO:0000256" key="3">
    <source>
        <dbReference type="ARBA" id="ARBA00023170"/>
    </source>
</evidence>
<feature type="compositionally biased region" description="Basic residues" evidence="4">
    <location>
        <begin position="23"/>
        <end position="33"/>
    </location>
</feature>
<dbReference type="WBParaSite" id="ASIM_0000750801-mRNA-1">
    <property type="protein sequence ID" value="ASIM_0000750801-mRNA-1"/>
    <property type="gene ID" value="ASIM_0000750801"/>
</dbReference>
<dbReference type="PANTHER" id="PTHR24085:SF4">
    <property type="entry name" value="NUCLEAR HORMONE RECEPTOR HR38-RELATED"/>
    <property type="match status" value="1"/>
</dbReference>
<dbReference type="PROSITE" id="PS51843">
    <property type="entry name" value="NR_LBD"/>
    <property type="match status" value="1"/>
</dbReference>
<evidence type="ECO:0000313" key="8">
    <source>
        <dbReference type="WBParaSite" id="ASIM_0000750801-mRNA-1"/>
    </source>
</evidence>
<dbReference type="GO" id="GO:0071376">
    <property type="term" value="P:cellular response to corticotropin-releasing hormone stimulus"/>
    <property type="evidence" value="ECO:0007669"/>
    <property type="project" value="TreeGrafter"/>
</dbReference>
<dbReference type="InterPro" id="IPR000536">
    <property type="entry name" value="Nucl_hrmn_rcpt_lig-bd"/>
</dbReference>
<dbReference type="SUPFAM" id="SSF48508">
    <property type="entry name" value="Nuclear receptor ligand-binding domain"/>
    <property type="match status" value="1"/>
</dbReference>
<accession>A0A0M3JIP2</accession>
<sequence length="126" mass="14125">NSVGKFSRDSNFSVVRYGSLSGRRGRLPSKTKLFHSDDPPSPPLPLLTLISKAYDESKSAPNGFTTFYELQSGTVEQMLMAFENEFRSFMHFVEKIPGSSEISQSDTIALIEHNFFALIALKLCNR</sequence>
<organism evidence="8">
    <name type="scientific">Anisakis simplex</name>
    <name type="common">Herring worm</name>
    <dbReference type="NCBI Taxonomy" id="6269"/>
    <lineage>
        <taxon>Eukaryota</taxon>
        <taxon>Metazoa</taxon>
        <taxon>Ecdysozoa</taxon>
        <taxon>Nematoda</taxon>
        <taxon>Chromadorea</taxon>
        <taxon>Rhabditida</taxon>
        <taxon>Spirurina</taxon>
        <taxon>Ascaridomorpha</taxon>
        <taxon>Ascaridoidea</taxon>
        <taxon>Anisakidae</taxon>
        <taxon>Anisakis</taxon>
        <taxon>Anisakis simplex complex</taxon>
    </lineage>
</organism>
<reference evidence="8" key="1">
    <citation type="submission" date="2017-02" db="UniProtKB">
        <authorList>
            <consortium name="WormBaseParasite"/>
        </authorList>
    </citation>
    <scope>IDENTIFICATION</scope>
</reference>
<dbReference type="GO" id="GO:0005634">
    <property type="term" value="C:nucleus"/>
    <property type="evidence" value="ECO:0007669"/>
    <property type="project" value="TreeGrafter"/>
</dbReference>
<keyword evidence="7" id="KW-1185">Reference proteome</keyword>
<dbReference type="GO" id="GO:0000981">
    <property type="term" value="F:DNA-binding transcription factor activity, RNA polymerase II-specific"/>
    <property type="evidence" value="ECO:0007669"/>
    <property type="project" value="TreeGrafter"/>
</dbReference>
<gene>
    <name evidence="6" type="ORF">ASIM_LOCUS7278</name>
</gene>
<dbReference type="GO" id="GO:0035259">
    <property type="term" value="F:nuclear glucocorticoid receptor binding"/>
    <property type="evidence" value="ECO:0007669"/>
    <property type="project" value="TreeGrafter"/>
</dbReference>
<evidence type="ECO:0000313" key="6">
    <source>
        <dbReference type="EMBL" id="VDK28859.1"/>
    </source>
</evidence>
<dbReference type="GO" id="GO:0005667">
    <property type="term" value="C:transcription regulator complex"/>
    <property type="evidence" value="ECO:0007669"/>
    <property type="project" value="TreeGrafter"/>
</dbReference>
<evidence type="ECO:0000256" key="1">
    <source>
        <dbReference type="ARBA" id="ARBA00023015"/>
    </source>
</evidence>
<reference evidence="6 7" key="2">
    <citation type="submission" date="2018-11" db="EMBL/GenBank/DDBJ databases">
        <authorList>
            <consortium name="Pathogen Informatics"/>
        </authorList>
    </citation>
    <scope>NUCLEOTIDE SEQUENCE [LARGE SCALE GENOMIC DNA]</scope>
</reference>
<name>A0A0M3JIP2_ANISI</name>
<keyword evidence="1" id="KW-0805">Transcription regulation</keyword>
<keyword evidence="3" id="KW-0675">Receptor</keyword>
<keyword evidence="2" id="KW-0804">Transcription</keyword>
<dbReference type="PANTHER" id="PTHR24085">
    <property type="entry name" value="NUCLEAR HORMONE RECEPTOR"/>
    <property type="match status" value="1"/>
</dbReference>
<feature type="region of interest" description="Disordered" evidence="4">
    <location>
        <begin position="21"/>
        <end position="41"/>
    </location>
</feature>
<evidence type="ECO:0000313" key="7">
    <source>
        <dbReference type="Proteomes" id="UP000267096"/>
    </source>
</evidence>
<dbReference type="AlphaFoldDB" id="A0A0M3JIP2"/>
<dbReference type="GO" id="GO:0000978">
    <property type="term" value="F:RNA polymerase II cis-regulatory region sequence-specific DNA binding"/>
    <property type="evidence" value="ECO:0007669"/>
    <property type="project" value="TreeGrafter"/>
</dbReference>
<evidence type="ECO:0000256" key="2">
    <source>
        <dbReference type="ARBA" id="ARBA00023163"/>
    </source>
</evidence>
<dbReference type="Proteomes" id="UP000267096">
    <property type="component" value="Unassembled WGS sequence"/>
</dbReference>
<evidence type="ECO:0000259" key="5">
    <source>
        <dbReference type="PROSITE" id="PS51843"/>
    </source>
</evidence>
<dbReference type="EMBL" id="UYRR01017302">
    <property type="protein sequence ID" value="VDK28859.1"/>
    <property type="molecule type" value="Genomic_DNA"/>
</dbReference>
<feature type="domain" description="NR LBD" evidence="5">
    <location>
        <begin position="42"/>
        <end position="126"/>
    </location>
</feature>
<dbReference type="Gene3D" id="1.10.565.10">
    <property type="entry name" value="Retinoid X Receptor"/>
    <property type="match status" value="1"/>
</dbReference>
<protein>
    <submittedName>
        <fullName evidence="8">NR LBD domain-containing protein</fullName>
    </submittedName>
</protein>
<dbReference type="InterPro" id="IPR035500">
    <property type="entry name" value="NHR-like_dom_sf"/>
</dbReference>
<proteinExistence type="predicted"/>
<dbReference type="OrthoDB" id="5771769at2759"/>
<evidence type="ECO:0000256" key="4">
    <source>
        <dbReference type="SAM" id="MobiDB-lite"/>
    </source>
</evidence>